<dbReference type="Proteomes" id="UP000323454">
    <property type="component" value="Unassembled WGS sequence"/>
</dbReference>
<dbReference type="OrthoDB" id="291011at2"/>
<dbReference type="AlphaFoldDB" id="A0A5B2X6V4"/>
<evidence type="ECO:0000313" key="2">
    <source>
        <dbReference type="Proteomes" id="UP000323454"/>
    </source>
</evidence>
<dbReference type="EMBL" id="VUOB01000041">
    <property type="protein sequence ID" value="KAA2258829.1"/>
    <property type="molecule type" value="Genomic_DNA"/>
</dbReference>
<dbReference type="RefSeq" id="WP_149851862.1">
    <property type="nucleotide sequence ID" value="NZ_VUOB01000041.1"/>
</dbReference>
<keyword evidence="2" id="KW-1185">Reference proteome</keyword>
<gene>
    <name evidence="1" type="ORF">F0L68_23715</name>
</gene>
<evidence type="ECO:0000313" key="1">
    <source>
        <dbReference type="EMBL" id="KAA2258829.1"/>
    </source>
</evidence>
<protein>
    <submittedName>
        <fullName evidence="1">Uncharacterized protein</fullName>
    </submittedName>
</protein>
<organism evidence="1 2">
    <name type="scientific">Solihabitans fulvus</name>
    <dbReference type="NCBI Taxonomy" id="1892852"/>
    <lineage>
        <taxon>Bacteria</taxon>
        <taxon>Bacillati</taxon>
        <taxon>Actinomycetota</taxon>
        <taxon>Actinomycetes</taxon>
        <taxon>Pseudonocardiales</taxon>
        <taxon>Pseudonocardiaceae</taxon>
        <taxon>Solihabitans</taxon>
    </lineage>
</organism>
<sequence>MPHTNTKDDVLTKPAAVAWPGTASATVDLSATTAGSRPPAHAPAGTLPVTIARGHETATDTITTQHGSGQVKVETVDHALADRAGIRGTLLQVTPTAGDTEGPISLSLDYSAFAAAYGADFGQRLHLVQYPVCVLSTPDKPECRQATPVESSNTPKTKHVTGQVTLPRSTNSMTTHPSAAGASSSAVVAAVSGSNGGGGDFTATSLAPTGSWTSGGSSGDFGYSYPITLPAAPGGKAPGVSLGYSSGSVDGLTSATNNQPLLGR</sequence>
<comment type="caution">
    <text evidence="1">The sequence shown here is derived from an EMBL/GenBank/DDBJ whole genome shotgun (WGS) entry which is preliminary data.</text>
</comment>
<proteinExistence type="predicted"/>
<reference evidence="1 2" key="1">
    <citation type="submission" date="2019-09" db="EMBL/GenBank/DDBJ databases">
        <title>Goodfellowia gen. nov., a new genus of the Pseudonocardineae related to Actinoalloteichus, containing Goodfellowia coeruleoviolacea gen. nov., comb. nov. gen. nov., comb. nov.</title>
        <authorList>
            <person name="Labeda D."/>
        </authorList>
    </citation>
    <scope>NUCLEOTIDE SEQUENCE [LARGE SCALE GENOMIC DNA]</scope>
    <source>
        <strain evidence="1 2">AN110305</strain>
    </source>
</reference>
<accession>A0A5B2X6V4</accession>
<name>A0A5B2X6V4_9PSEU</name>
<reference evidence="1 2" key="2">
    <citation type="submission" date="2019-09" db="EMBL/GenBank/DDBJ databases">
        <authorList>
            <person name="Jin C."/>
        </authorList>
    </citation>
    <scope>NUCLEOTIDE SEQUENCE [LARGE SCALE GENOMIC DNA]</scope>
    <source>
        <strain evidence="1 2">AN110305</strain>
    </source>
</reference>